<reference evidence="7" key="1">
    <citation type="journal article" date="2010" name="Science">
        <title>Plasticity of animal genome architecture unmasked by rapid evolution of a pelagic tunicate.</title>
        <authorList>
            <person name="Denoeud F."/>
            <person name="Henriet S."/>
            <person name="Mungpakdee S."/>
            <person name="Aury J.M."/>
            <person name="Da Silva C."/>
            <person name="Brinkmann H."/>
            <person name="Mikhaleva J."/>
            <person name="Olsen L.C."/>
            <person name="Jubin C."/>
            <person name="Canestro C."/>
            <person name="Bouquet J.M."/>
            <person name="Danks G."/>
            <person name="Poulain J."/>
            <person name="Campsteijn C."/>
            <person name="Adamski M."/>
            <person name="Cross I."/>
            <person name="Yadetie F."/>
            <person name="Muffato M."/>
            <person name="Louis A."/>
            <person name="Butcher S."/>
            <person name="Tsagkogeorga G."/>
            <person name="Konrad A."/>
            <person name="Singh S."/>
            <person name="Jensen M.F."/>
            <person name="Cong E.H."/>
            <person name="Eikeseth-Otteraa H."/>
            <person name="Noel B."/>
            <person name="Anthouard V."/>
            <person name="Porcel B.M."/>
            <person name="Kachouri-Lafond R."/>
            <person name="Nishino A."/>
            <person name="Ugolini M."/>
            <person name="Chourrout P."/>
            <person name="Nishida H."/>
            <person name="Aasland R."/>
            <person name="Huzurbazar S."/>
            <person name="Westhof E."/>
            <person name="Delsuc F."/>
            <person name="Lehrach H."/>
            <person name="Reinhardt R."/>
            <person name="Weissenbach J."/>
            <person name="Roy S.W."/>
            <person name="Artiguenave F."/>
            <person name="Postlethwait J.H."/>
            <person name="Manak J.R."/>
            <person name="Thompson E.M."/>
            <person name="Jaillon O."/>
            <person name="Du Pasquier L."/>
            <person name="Boudinot P."/>
            <person name="Liberles D.A."/>
            <person name="Volff J.N."/>
            <person name="Philippe H."/>
            <person name="Lenhard B."/>
            <person name="Roest Crollius H."/>
            <person name="Wincker P."/>
            <person name="Chourrout D."/>
        </authorList>
    </citation>
    <scope>NUCLEOTIDE SEQUENCE [LARGE SCALE GENOMIC DNA]</scope>
</reference>
<dbReference type="GO" id="GO:0016020">
    <property type="term" value="C:membrane"/>
    <property type="evidence" value="ECO:0007669"/>
    <property type="project" value="UniProtKB-SubCell"/>
</dbReference>
<dbReference type="GO" id="GO:0046873">
    <property type="term" value="F:metal ion transmembrane transporter activity"/>
    <property type="evidence" value="ECO:0007669"/>
    <property type="project" value="InterPro"/>
</dbReference>
<proteinExistence type="predicted"/>
<dbReference type="AlphaFoldDB" id="E4YM30"/>
<feature type="transmembrane region" description="Helical" evidence="6">
    <location>
        <begin position="195"/>
        <end position="217"/>
    </location>
</feature>
<organism evidence="7">
    <name type="scientific">Oikopleura dioica</name>
    <name type="common">Tunicate</name>
    <dbReference type="NCBI Taxonomy" id="34765"/>
    <lineage>
        <taxon>Eukaryota</taxon>
        <taxon>Metazoa</taxon>
        <taxon>Chordata</taxon>
        <taxon>Tunicata</taxon>
        <taxon>Appendicularia</taxon>
        <taxon>Copelata</taxon>
        <taxon>Oikopleuridae</taxon>
        <taxon>Oikopleura</taxon>
    </lineage>
</organism>
<feature type="transmembrane region" description="Helical" evidence="6">
    <location>
        <begin position="260"/>
        <end position="276"/>
    </location>
</feature>
<evidence type="ECO:0000256" key="6">
    <source>
        <dbReference type="SAM" id="Phobius"/>
    </source>
</evidence>
<keyword evidence="4 6" id="KW-0472">Membrane</keyword>
<evidence type="ECO:0000256" key="1">
    <source>
        <dbReference type="ARBA" id="ARBA00004141"/>
    </source>
</evidence>
<feature type="compositionally biased region" description="Basic and acidic residues" evidence="5">
    <location>
        <begin position="174"/>
        <end position="186"/>
    </location>
</feature>
<keyword evidence="2 6" id="KW-0812">Transmembrane</keyword>
<evidence type="ECO:0000313" key="7">
    <source>
        <dbReference type="EMBL" id="CBY36541.1"/>
    </source>
</evidence>
<dbReference type="Proteomes" id="UP000011014">
    <property type="component" value="Unassembled WGS sequence"/>
</dbReference>
<evidence type="ECO:0000256" key="3">
    <source>
        <dbReference type="ARBA" id="ARBA00022989"/>
    </source>
</evidence>
<keyword evidence="3 6" id="KW-1133">Transmembrane helix</keyword>
<sequence length="278" mass="30293">MSTSRELHRAPICSPENCYFPVESVISNTNSSSGKASLYQANLKYLADQSSIQMGNNSDGQPVNGTITEENVTEVDVDKYVSIENEAEKTPKKSKVKFGAVTEIENEGFSSDGEAPAGEDKKSEKKSKDESSGDADFEEDGEHYAKLKQRRNTGVPLVNLPVEDDDEKTSNASSKKEKAKHDSHHGKQDWQKVDMVAWILLLCISIECLIEGIAFALTLTDELGAGIAILTAMIIKLIPQKLGDAVILSKAGLNHFWENLLSLGAVSFVFVGNLISKI</sequence>
<evidence type="ECO:0000256" key="5">
    <source>
        <dbReference type="SAM" id="MobiDB-lite"/>
    </source>
</evidence>
<feature type="compositionally biased region" description="Basic and acidic residues" evidence="5">
    <location>
        <begin position="118"/>
        <end position="131"/>
    </location>
</feature>
<accession>E4YM30</accession>
<dbReference type="Pfam" id="PF02535">
    <property type="entry name" value="Zip"/>
    <property type="match status" value="1"/>
</dbReference>
<evidence type="ECO:0000256" key="2">
    <source>
        <dbReference type="ARBA" id="ARBA00022692"/>
    </source>
</evidence>
<name>E4YM30_OIKDI</name>
<gene>
    <name evidence="7" type="ORF">GSOID_T00029553001</name>
</gene>
<dbReference type="InterPro" id="IPR003689">
    <property type="entry name" value="ZIP"/>
</dbReference>
<comment type="subcellular location">
    <subcellularLocation>
        <location evidence="1">Membrane</location>
        <topology evidence="1">Multi-pass membrane protein</topology>
    </subcellularLocation>
</comment>
<evidence type="ECO:0000256" key="4">
    <source>
        <dbReference type="ARBA" id="ARBA00023136"/>
    </source>
</evidence>
<feature type="region of interest" description="Disordered" evidence="5">
    <location>
        <begin position="107"/>
        <end position="186"/>
    </location>
</feature>
<feature type="compositionally biased region" description="Acidic residues" evidence="5">
    <location>
        <begin position="132"/>
        <end position="141"/>
    </location>
</feature>
<dbReference type="EMBL" id="FN654796">
    <property type="protein sequence ID" value="CBY36541.1"/>
    <property type="molecule type" value="Genomic_DNA"/>
</dbReference>
<protein>
    <submittedName>
        <fullName evidence="7">Uncharacterized protein</fullName>
    </submittedName>
</protein>